<gene>
    <name evidence="1" type="ORF">SVUK_LOCUS7624</name>
</gene>
<protein>
    <submittedName>
        <fullName evidence="1">Uncharacterized protein</fullName>
    </submittedName>
</protein>
<dbReference type="AlphaFoldDB" id="A0A3P7IRC3"/>
<name>A0A3P7IRC3_STRVU</name>
<accession>A0A3P7IRC3</accession>
<dbReference type="EMBL" id="UYYB01026335">
    <property type="protein sequence ID" value="VDM72626.1"/>
    <property type="molecule type" value="Genomic_DNA"/>
</dbReference>
<evidence type="ECO:0000313" key="1">
    <source>
        <dbReference type="EMBL" id="VDM72626.1"/>
    </source>
</evidence>
<dbReference type="Proteomes" id="UP000270094">
    <property type="component" value="Unassembled WGS sequence"/>
</dbReference>
<dbReference type="OrthoDB" id="5860250at2759"/>
<organism evidence="1 2">
    <name type="scientific">Strongylus vulgaris</name>
    <name type="common">Blood worm</name>
    <dbReference type="NCBI Taxonomy" id="40348"/>
    <lineage>
        <taxon>Eukaryota</taxon>
        <taxon>Metazoa</taxon>
        <taxon>Ecdysozoa</taxon>
        <taxon>Nematoda</taxon>
        <taxon>Chromadorea</taxon>
        <taxon>Rhabditida</taxon>
        <taxon>Rhabditina</taxon>
        <taxon>Rhabditomorpha</taxon>
        <taxon>Strongyloidea</taxon>
        <taxon>Strongylidae</taxon>
        <taxon>Strongylus</taxon>
    </lineage>
</organism>
<reference evidence="1 2" key="1">
    <citation type="submission" date="2018-11" db="EMBL/GenBank/DDBJ databases">
        <authorList>
            <consortium name="Pathogen Informatics"/>
        </authorList>
    </citation>
    <scope>NUCLEOTIDE SEQUENCE [LARGE SCALE GENOMIC DNA]</scope>
</reference>
<evidence type="ECO:0000313" key="2">
    <source>
        <dbReference type="Proteomes" id="UP000270094"/>
    </source>
</evidence>
<sequence length="88" mass="10177">MAGTLFFTRQIPRYQAAADLSDLHLENEAVLVAWFVDQYRRDLDENAFREELGSFLGMLENIRYDDMSSSANYYSSIFVLVQTVAITR</sequence>
<proteinExistence type="predicted"/>
<keyword evidence="2" id="KW-1185">Reference proteome</keyword>